<evidence type="ECO:0000313" key="9">
    <source>
        <dbReference type="Proteomes" id="UP000694843"/>
    </source>
</evidence>
<comment type="domain">
    <text evidence="7">The DHHC domain is required for palmitoyltransferase activity.</text>
</comment>
<evidence type="ECO:0000256" key="3">
    <source>
        <dbReference type="ARBA" id="ARBA00022692"/>
    </source>
</evidence>
<organism evidence="9 10">
    <name type="scientific">Hyalella azteca</name>
    <name type="common">Amphipod</name>
    <dbReference type="NCBI Taxonomy" id="294128"/>
    <lineage>
        <taxon>Eukaryota</taxon>
        <taxon>Metazoa</taxon>
        <taxon>Ecdysozoa</taxon>
        <taxon>Arthropoda</taxon>
        <taxon>Crustacea</taxon>
        <taxon>Multicrustacea</taxon>
        <taxon>Malacostraca</taxon>
        <taxon>Eumalacostraca</taxon>
        <taxon>Peracarida</taxon>
        <taxon>Amphipoda</taxon>
        <taxon>Senticaudata</taxon>
        <taxon>Talitrida</taxon>
        <taxon>Talitroidea</taxon>
        <taxon>Hyalellidae</taxon>
        <taxon>Hyalella</taxon>
    </lineage>
</organism>
<keyword evidence="6 7" id="KW-0012">Acyltransferase</keyword>
<keyword evidence="2 7" id="KW-0808">Transferase</keyword>
<dbReference type="InterPro" id="IPR001594">
    <property type="entry name" value="Palmitoyltrfase_DHHC"/>
</dbReference>
<feature type="transmembrane region" description="Helical" evidence="7">
    <location>
        <begin position="317"/>
        <end position="340"/>
    </location>
</feature>
<evidence type="ECO:0000256" key="7">
    <source>
        <dbReference type="RuleBase" id="RU079119"/>
    </source>
</evidence>
<evidence type="ECO:0000256" key="4">
    <source>
        <dbReference type="ARBA" id="ARBA00022989"/>
    </source>
</evidence>
<dbReference type="Pfam" id="PF01529">
    <property type="entry name" value="DHHC"/>
    <property type="match status" value="1"/>
</dbReference>
<sequence length="380" mass="42704">MAPPSDDVLCCCEYVSADGERSHLLASCCNCEALDLVFDRCIRCSPIESSLVERLHSTVADRLRVPWPSGAIKVPASVAFSVALMPCFMLLAAISLTATLITYCLLLPCVVYTVHRHIKDIAVSRDPQLLSKQTRHRSKFYISFLLSSLFWCYFFFMTQVMNHLEINAIESLVLHALCGTSLACLYITRDRSAPRLSPPAAAEVDVIESGNAWRLCDECVKQVPAFASHCRTCNACFLHRDHHCLWLDCCISSSNDRWFVCSVAVGGTALLYAALLALSVVCRPYVLRHSSLLPLPHLCIYVYATWKSGLSTSTACLLLMLFTASWLLLVQQVVCIARGVRLRQWKRSRDTSRLTLAKVMQNCFNFWFRWSSPPVTRRSC</sequence>
<dbReference type="PROSITE" id="PS50216">
    <property type="entry name" value="DHHC"/>
    <property type="match status" value="1"/>
</dbReference>
<dbReference type="KEGG" id="hazt:108665329"/>
<comment type="catalytic activity">
    <reaction evidence="7">
        <text>L-cysteinyl-[protein] + hexadecanoyl-CoA = S-hexadecanoyl-L-cysteinyl-[protein] + CoA</text>
        <dbReference type="Rhea" id="RHEA:36683"/>
        <dbReference type="Rhea" id="RHEA-COMP:10131"/>
        <dbReference type="Rhea" id="RHEA-COMP:11032"/>
        <dbReference type="ChEBI" id="CHEBI:29950"/>
        <dbReference type="ChEBI" id="CHEBI:57287"/>
        <dbReference type="ChEBI" id="CHEBI:57379"/>
        <dbReference type="ChEBI" id="CHEBI:74151"/>
        <dbReference type="EC" id="2.3.1.225"/>
    </reaction>
</comment>
<dbReference type="OMA" id="GNWSEFM"/>
<dbReference type="CTD" id="33516"/>
<keyword evidence="5 7" id="KW-0472">Membrane</keyword>
<comment type="similarity">
    <text evidence="7">Belongs to the DHHC palmitoyltransferase family.</text>
</comment>
<dbReference type="Proteomes" id="UP000694843">
    <property type="component" value="Unplaced"/>
</dbReference>
<keyword evidence="3 7" id="KW-0812">Transmembrane</keyword>
<dbReference type="GeneID" id="108665329"/>
<feature type="transmembrane region" description="Helical" evidence="7">
    <location>
        <begin position="168"/>
        <end position="188"/>
    </location>
</feature>
<protein>
    <recommendedName>
        <fullName evidence="7">Palmitoyltransferase</fullName>
        <ecNumber evidence="7">2.3.1.225</ecNumber>
    </recommendedName>
</protein>
<dbReference type="AlphaFoldDB" id="A0A8B7N1X5"/>
<dbReference type="InterPro" id="IPR039859">
    <property type="entry name" value="PFA4/ZDH16/20/ERF2-like"/>
</dbReference>
<evidence type="ECO:0000259" key="8">
    <source>
        <dbReference type="Pfam" id="PF01529"/>
    </source>
</evidence>
<feature type="transmembrane region" description="Helical" evidence="7">
    <location>
        <begin position="139"/>
        <end position="156"/>
    </location>
</feature>
<reference evidence="10" key="1">
    <citation type="submission" date="2025-08" db="UniProtKB">
        <authorList>
            <consortium name="RefSeq"/>
        </authorList>
    </citation>
    <scope>IDENTIFICATION</scope>
    <source>
        <tissue evidence="10">Whole organism</tissue>
    </source>
</reference>
<dbReference type="OrthoDB" id="430659at2759"/>
<gene>
    <name evidence="10" type="primary">LOC108665329</name>
</gene>
<dbReference type="RefSeq" id="XP_018007565.1">
    <property type="nucleotide sequence ID" value="XM_018152076.2"/>
</dbReference>
<keyword evidence="9" id="KW-1185">Reference proteome</keyword>
<feature type="transmembrane region" description="Helical" evidence="7">
    <location>
        <begin position="258"/>
        <end position="286"/>
    </location>
</feature>
<dbReference type="GO" id="GO:0019706">
    <property type="term" value="F:protein-cysteine S-palmitoyltransferase activity"/>
    <property type="evidence" value="ECO:0007669"/>
    <property type="project" value="UniProtKB-EC"/>
</dbReference>
<dbReference type="GO" id="GO:0016020">
    <property type="term" value="C:membrane"/>
    <property type="evidence" value="ECO:0007669"/>
    <property type="project" value="UniProtKB-SubCell"/>
</dbReference>
<evidence type="ECO:0000256" key="5">
    <source>
        <dbReference type="ARBA" id="ARBA00023136"/>
    </source>
</evidence>
<comment type="subcellular location">
    <subcellularLocation>
        <location evidence="1">Membrane</location>
        <topology evidence="1">Multi-pass membrane protein</topology>
    </subcellularLocation>
</comment>
<dbReference type="PANTHER" id="PTHR12246">
    <property type="entry name" value="PALMITOYLTRANSFERASE ZDHHC16"/>
    <property type="match status" value="1"/>
</dbReference>
<evidence type="ECO:0000256" key="1">
    <source>
        <dbReference type="ARBA" id="ARBA00004141"/>
    </source>
</evidence>
<evidence type="ECO:0000313" key="10">
    <source>
        <dbReference type="RefSeq" id="XP_018007565.1"/>
    </source>
</evidence>
<evidence type="ECO:0000256" key="2">
    <source>
        <dbReference type="ARBA" id="ARBA00022679"/>
    </source>
</evidence>
<evidence type="ECO:0000256" key="6">
    <source>
        <dbReference type="ARBA" id="ARBA00023315"/>
    </source>
</evidence>
<keyword evidence="4 7" id="KW-1133">Transmembrane helix</keyword>
<proteinExistence type="inferred from homology"/>
<feature type="transmembrane region" description="Helical" evidence="7">
    <location>
        <begin position="100"/>
        <end position="118"/>
    </location>
</feature>
<accession>A0A8B7N1X5</accession>
<dbReference type="EC" id="2.3.1.225" evidence="7"/>
<name>A0A8B7N1X5_HYAAZ</name>
<feature type="domain" description="Palmitoyltransferase DHHC" evidence="8">
    <location>
        <begin position="213"/>
        <end position="340"/>
    </location>
</feature>